<sequence>MKVIEWLGNSRADVRAFPDDARIEAGWQLELVQRGDDPDDWKPMQIVGAGVREIRVREASGAFRVIYLATLEDRVLVLHAFQKKTQATSKKDLDLAAQRLKRWKAER</sequence>
<dbReference type="InterPro" id="IPR009241">
    <property type="entry name" value="HigB-like"/>
</dbReference>
<name>A0ABV2GXL0_9HYPH</name>
<protein>
    <submittedName>
        <fullName evidence="1">Phage-related protein</fullName>
    </submittedName>
</protein>
<reference evidence="1 2" key="1">
    <citation type="submission" date="2024-06" db="EMBL/GenBank/DDBJ databases">
        <title>Genomic Encyclopedia of Type Strains, Phase IV (KMG-IV): sequencing the most valuable type-strain genomes for metagenomic binning, comparative biology and taxonomic classification.</title>
        <authorList>
            <person name="Goeker M."/>
        </authorList>
    </citation>
    <scope>NUCLEOTIDE SEQUENCE [LARGE SCALE GENOMIC DNA]</scope>
    <source>
        <strain evidence="1 2">DSM 100022</strain>
    </source>
</reference>
<dbReference type="EMBL" id="JBEPMC010000013">
    <property type="protein sequence ID" value="MET3582772.1"/>
    <property type="molecule type" value="Genomic_DNA"/>
</dbReference>
<gene>
    <name evidence="1" type="ORF">ABID19_005834</name>
</gene>
<keyword evidence="2" id="KW-1185">Reference proteome</keyword>
<dbReference type="RefSeq" id="WP_263804986.1">
    <property type="nucleotide sequence ID" value="NZ_JBEPMC010000013.1"/>
</dbReference>
<dbReference type="Proteomes" id="UP001549204">
    <property type="component" value="Unassembled WGS sequence"/>
</dbReference>
<comment type="caution">
    <text evidence="1">The sequence shown here is derived from an EMBL/GenBank/DDBJ whole genome shotgun (WGS) entry which is preliminary data.</text>
</comment>
<evidence type="ECO:0000313" key="2">
    <source>
        <dbReference type="Proteomes" id="UP001549204"/>
    </source>
</evidence>
<accession>A0ABV2GXL0</accession>
<proteinExistence type="predicted"/>
<organism evidence="1 2">
    <name type="scientific">Mesorhizobium robiniae</name>
    <dbReference type="NCBI Taxonomy" id="559315"/>
    <lineage>
        <taxon>Bacteria</taxon>
        <taxon>Pseudomonadati</taxon>
        <taxon>Pseudomonadota</taxon>
        <taxon>Alphaproteobacteria</taxon>
        <taxon>Hyphomicrobiales</taxon>
        <taxon>Phyllobacteriaceae</taxon>
        <taxon>Mesorhizobium</taxon>
    </lineage>
</organism>
<evidence type="ECO:0000313" key="1">
    <source>
        <dbReference type="EMBL" id="MET3582772.1"/>
    </source>
</evidence>
<dbReference type="Pfam" id="PF05973">
    <property type="entry name" value="Gp49"/>
    <property type="match status" value="1"/>
</dbReference>